<dbReference type="Proteomes" id="UP000622533">
    <property type="component" value="Unassembled WGS sequence"/>
</dbReference>
<organism evidence="1 2">
    <name type="scientific">Desmonostoc muscorum LEGE 12446</name>
    <dbReference type="NCBI Taxonomy" id="1828758"/>
    <lineage>
        <taxon>Bacteria</taxon>
        <taxon>Bacillati</taxon>
        <taxon>Cyanobacteriota</taxon>
        <taxon>Cyanophyceae</taxon>
        <taxon>Nostocales</taxon>
        <taxon>Nostocaceae</taxon>
        <taxon>Desmonostoc</taxon>
    </lineage>
</organism>
<dbReference type="AlphaFoldDB" id="A0A8J6ZM52"/>
<proteinExistence type="predicted"/>
<dbReference type="SUPFAM" id="SSF143011">
    <property type="entry name" value="RelE-like"/>
    <property type="match status" value="1"/>
</dbReference>
<dbReference type="Gene3D" id="3.30.2310.20">
    <property type="entry name" value="RelE-like"/>
    <property type="match status" value="1"/>
</dbReference>
<dbReference type="RefSeq" id="WP_193913573.1">
    <property type="nucleotide sequence ID" value="NZ_JADEXS020000001.1"/>
</dbReference>
<accession>A0A8J6ZM52</accession>
<protein>
    <submittedName>
        <fullName evidence="1">Type II toxin-antitoxin system YafQ family toxin</fullName>
    </submittedName>
</protein>
<gene>
    <name evidence="1" type="ORF">IQ276_02975</name>
</gene>
<evidence type="ECO:0000313" key="2">
    <source>
        <dbReference type="Proteomes" id="UP000622533"/>
    </source>
</evidence>
<sequence>MSKLVVSSKFKRAFRKFVRRNPDLQIRIEETITAMENDIFAANLGTHKLDGKLSGLLSCSCGYDCRIVFSLQTDDESEEQVVLLLDVGTHDDVY</sequence>
<dbReference type="InterPro" id="IPR035093">
    <property type="entry name" value="RelE/ParE_toxin_dom_sf"/>
</dbReference>
<keyword evidence="2" id="KW-1185">Reference proteome</keyword>
<comment type="caution">
    <text evidence="1">The sequence shown here is derived from an EMBL/GenBank/DDBJ whole genome shotgun (WGS) entry which is preliminary data.</text>
</comment>
<dbReference type="EMBL" id="JADEXS010000023">
    <property type="protein sequence ID" value="MBE9021456.1"/>
    <property type="molecule type" value="Genomic_DNA"/>
</dbReference>
<evidence type="ECO:0000313" key="1">
    <source>
        <dbReference type="EMBL" id="MBE9021456.1"/>
    </source>
</evidence>
<reference evidence="1" key="1">
    <citation type="submission" date="2020-10" db="EMBL/GenBank/DDBJ databases">
        <authorList>
            <person name="Castelo-Branco R."/>
            <person name="Eusebio N."/>
            <person name="Adriana R."/>
            <person name="Vieira A."/>
            <person name="Brugerolle De Fraissinette N."/>
            <person name="Rezende De Castro R."/>
            <person name="Schneider M.P."/>
            <person name="Vasconcelos V."/>
            <person name="Leao P.N."/>
        </authorList>
    </citation>
    <scope>NUCLEOTIDE SEQUENCE</scope>
    <source>
        <strain evidence="1">LEGE 12446</strain>
    </source>
</reference>
<name>A0A8J6ZM52_DESMC</name>